<reference evidence="2" key="1">
    <citation type="submission" date="2020-04" db="EMBL/GenBank/DDBJ databases">
        <title>Deep metagenomics examines the oral microbiome during advanced dental caries in children, revealing novel taxa and co-occurrences with host molecules.</title>
        <authorList>
            <person name="Baker J.L."/>
            <person name="Morton J.T."/>
            <person name="Dinis M."/>
            <person name="Alvarez R."/>
            <person name="Tran N.C."/>
            <person name="Knight R."/>
            <person name="Edlund A."/>
        </authorList>
    </citation>
    <scope>NUCLEOTIDE SEQUENCE</scope>
    <source>
        <strain evidence="2">JCVI_23_bin.22</strain>
    </source>
</reference>
<dbReference type="Proteomes" id="UP000721045">
    <property type="component" value="Unassembled WGS sequence"/>
</dbReference>
<organism evidence="2 3">
    <name type="scientific">Streptococcus intermedius</name>
    <dbReference type="NCBI Taxonomy" id="1338"/>
    <lineage>
        <taxon>Bacteria</taxon>
        <taxon>Bacillati</taxon>
        <taxon>Bacillota</taxon>
        <taxon>Bacilli</taxon>
        <taxon>Lactobacillales</taxon>
        <taxon>Streptococcaceae</taxon>
        <taxon>Streptococcus</taxon>
        <taxon>Streptococcus anginosus group</taxon>
    </lineage>
</organism>
<evidence type="ECO:0000256" key="1">
    <source>
        <dbReference type="SAM" id="Phobius"/>
    </source>
</evidence>
<keyword evidence="1" id="KW-0812">Transmembrane</keyword>
<keyword evidence="1" id="KW-1133">Transmembrane helix</keyword>
<feature type="transmembrane region" description="Helical" evidence="1">
    <location>
        <begin position="151"/>
        <end position="175"/>
    </location>
</feature>
<feature type="transmembrane region" description="Helical" evidence="1">
    <location>
        <begin position="65"/>
        <end position="98"/>
    </location>
</feature>
<feature type="transmembrane region" description="Helical" evidence="1">
    <location>
        <begin position="12"/>
        <end position="33"/>
    </location>
</feature>
<proteinExistence type="predicted"/>
<name>A0A930WEQ2_STRIT</name>
<dbReference type="EMBL" id="JABZYP010000002">
    <property type="protein sequence ID" value="MBF1712280.1"/>
    <property type="molecule type" value="Genomic_DNA"/>
</dbReference>
<dbReference type="NCBIfam" id="TIGR02185">
    <property type="entry name" value="Trep_Strep"/>
    <property type="match status" value="1"/>
</dbReference>
<accession>A0A930WEQ2</accession>
<feature type="transmembrane region" description="Helical" evidence="1">
    <location>
        <begin position="110"/>
        <end position="131"/>
    </location>
</feature>
<dbReference type="InterPro" id="IPR011733">
    <property type="entry name" value="CHP02185_IM"/>
</dbReference>
<dbReference type="AlphaFoldDB" id="A0A930WEQ2"/>
<gene>
    <name evidence="2" type="ORF">HXO88_00845</name>
</gene>
<evidence type="ECO:0000313" key="3">
    <source>
        <dbReference type="Proteomes" id="UP000721045"/>
    </source>
</evidence>
<evidence type="ECO:0000313" key="2">
    <source>
        <dbReference type="EMBL" id="MBF1712280.1"/>
    </source>
</evidence>
<comment type="caution">
    <text evidence="2">The sequence shown here is derived from an EMBL/GenBank/DDBJ whole genome shotgun (WGS) entry which is preliminary data.</text>
</comment>
<sequence length="192" mass="21073">MKKKMNTKDHIFAGAFGAIYIVILFASVAILAINPLMYLFTPLIVGIIQGPVFALYTSKVPKRGAILLLSTLCGLLITAYSPIPFIVAVVSGVIAEIFMKNRDKDLKGSFTLAYCSFNLLTMAPFTLLIFAREQFLKVSLGYYGQAYVDKITSLTPSWILIVLVVLALIGGFFGARLGQKLNKKHFERAGLV</sequence>
<protein>
    <submittedName>
        <fullName evidence="2">MptD family putative ECF transporter S component</fullName>
    </submittedName>
</protein>
<dbReference type="Pfam" id="PF09605">
    <property type="entry name" value="Trep_Strep"/>
    <property type="match status" value="1"/>
</dbReference>
<keyword evidence="1" id="KW-0472">Membrane</keyword>